<dbReference type="EMBL" id="LLZH01000012">
    <property type="protein sequence ID" value="KUL41650.1"/>
    <property type="molecule type" value="Genomic_DNA"/>
</dbReference>
<evidence type="ECO:0000313" key="1">
    <source>
        <dbReference type="EMBL" id="KUL41650.1"/>
    </source>
</evidence>
<evidence type="ECO:0000313" key="2">
    <source>
        <dbReference type="Proteomes" id="UP000053244"/>
    </source>
</evidence>
<organism evidence="1 2">
    <name type="scientific">Actinoplanes awajinensis subsp. mycoplanecinus</name>
    <dbReference type="NCBI Taxonomy" id="135947"/>
    <lineage>
        <taxon>Bacteria</taxon>
        <taxon>Bacillati</taxon>
        <taxon>Actinomycetota</taxon>
        <taxon>Actinomycetes</taxon>
        <taxon>Micromonosporales</taxon>
        <taxon>Micromonosporaceae</taxon>
        <taxon>Actinoplanes</taxon>
    </lineage>
</organism>
<comment type="caution">
    <text evidence="1">The sequence shown here is derived from an EMBL/GenBank/DDBJ whole genome shotgun (WGS) entry which is preliminary data.</text>
</comment>
<proteinExistence type="predicted"/>
<accession>A0A0X3VA68</accession>
<name>A0A0X3VA68_9ACTN</name>
<sequence>MVTAAAPTGRVALLSAAMDSLHASTDMGLAVVSARWRRIALVDAVITAGLAGAGWYARGRP</sequence>
<keyword evidence="2" id="KW-1185">Reference proteome</keyword>
<reference evidence="1 2" key="1">
    <citation type="submission" date="2015-10" db="EMBL/GenBank/DDBJ databases">
        <authorList>
            <person name="Gilbert D.G."/>
        </authorList>
    </citation>
    <scope>NUCLEOTIDE SEQUENCE [LARGE SCALE GENOMIC DNA]</scope>
    <source>
        <strain evidence="1 2">NRRL B-16712</strain>
    </source>
</reference>
<protein>
    <submittedName>
        <fullName evidence="1">Uncharacterized protein</fullName>
    </submittedName>
</protein>
<gene>
    <name evidence="1" type="ORF">ADL15_03310</name>
</gene>
<dbReference type="Proteomes" id="UP000053244">
    <property type="component" value="Unassembled WGS sequence"/>
</dbReference>
<dbReference type="AlphaFoldDB" id="A0A0X3VA68"/>